<comment type="caution">
    <text evidence="2">The sequence shown here is derived from an EMBL/GenBank/DDBJ whole genome shotgun (WGS) entry which is preliminary data.</text>
</comment>
<organism evidence="2 3">
    <name type="scientific">Nonomuraea helvata</name>
    <dbReference type="NCBI Taxonomy" id="37484"/>
    <lineage>
        <taxon>Bacteria</taxon>
        <taxon>Bacillati</taxon>
        <taxon>Actinomycetota</taxon>
        <taxon>Actinomycetes</taxon>
        <taxon>Streptosporangiales</taxon>
        <taxon>Streptosporangiaceae</taxon>
        <taxon>Nonomuraea</taxon>
    </lineage>
</organism>
<feature type="signal peptide" evidence="1">
    <location>
        <begin position="1"/>
        <end position="27"/>
    </location>
</feature>
<protein>
    <submittedName>
        <fullName evidence="2">DUF2690 domain-containing protein</fullName>
    </submittedName>
</protein>
<evidence type="ECO:0000313" key="3">
    <source>
        <dbReference type="Proteomes" id="UP001589532"/>
    </source>
</evidence>
<keyword evidence="1" id="KW-0732">Signal</keyword>
<accession>A0ABV5RVX8</accession>
<evidence type="ECO:0000256" key="1">
    <source>
        <dbReference type="SAM" id="SignalP"/>
    </source>
</evidence>
<gene>
    <name evidence="2" type="ORF">ACFFSA_05475</name>
</gene>
<dbReference type="Proteomes" id="UP001589532">
    <property type="component" value="Unassembled WGS sequence"/>
</dbReference>
<evidence type="ECO:0000313" key="2">
    <source>
        <dbReference type="EMBL" id="MFB9622526.1"/>
    </source>
</evidence>
<dbReference type="Pfam" id="PF10901">
    <property type="entry name" value="DUF2690"/>
    <property type="match status" value="1"/>
</dbReference>
<keyword evidence="3" id="KW-1185">Reference proteome</keyword>
<sequence>MKLRVAAAAAGAMAAVLLAGTPANAQAKPYDHQDPAKSGCWNAAKVVRTADIKMRRESVGTIKLWWSFKCKTNWVEIRTSSAATGTISVFAGDGRNDKFSFKAGNKGKHWGNMIWANNMCAYGQASVRWNGGRGGQYGSGSTTKACK</sequence>
<dbReference type="EMBL" id="JBHMBW010000003">
    <property type="protein sequence ID" value="MFB9622526.1"/>
    <property type="molecule type" value="Genomic_DNA"/>
</dbReference>
<dbReference type="InterPro" id="IPR021224">
    <property type="entry name" value="DUF2690"/>
</dbReference>
<proteinExistence type="predicted"/>
<feature type="chain" id="PRO_5046909090" evidence="1">
    <location>
        <begin position="28"/>
        <end position="147"/>
    </location>
</feature>
<reference evidence="2 3" key="1">
    <citation type="submission" date="2024-09" db="EMBL/GenBank/DDBJ databases">
        <authorList>
            <person name="Sun Q."/>
            <person name="Mori K."/>
        </authorList>
    </citation>
    <scope>NUCLEOTIDE SEQUENCE [LARGE SCALE GENOMIC DNA]</scope>
    <source>
        <strain evidence="2 3">JCM 3143</strain>
    </source>
</reference>
<dbReference type="RefSeq" id="WP_344996578.1">
    <property type="nucleotide sequence ID" value="NZ_BAAAXV010000009.1"/>
</dbReference>
<name>A0ABV5RVX8_9ACTN</name>